<gene>
    <name evidence="7" type="ORF">RFI_20704</name>
</gene>
<sequence>MRHGCNVAIASRNEKRVETAAKRLEEKYKNVRCLYFEMDVSNEKQVEQTVAKILKTYPRIDILVNGAAGNFLCPAEDLSINAYKKVFEIDTFGTFTTCKH</sequence>
<dbReference type="EMBL" id="ASPP01018008">
    <property type="protein sequence ID" value="ETO16634.1"/>
    <property type="molecule type" value="Genomic_DNA"/>
</dbReference>
<comment type="catalytic activity">
    <reaction evidence="4">
        <text>a (2E,4E)-dienoyl-CoA + NADPH + H(+) = a 4,5-saturated-(3E)-enoyl-CoA + NADP(+)</text>
        <dbReference type="Rhea" id="RHEA:45912"/>
        <dbReference type="ChEBI" id="CHEBI:15378"/>
        <dbReference type="ChEBI" id="CHEBI:57783"/>
        <dbReference type="ChEBI" id="CHEBI:58349"/>
        <dbReference type="ChEBI" id="CHEBI:85101"/>
        <dbReference type="ChEBI" id="CHEBI:85493"/>
        <dbReference type="EC" id="1.3.1.124"/>
    </reaction>
</comment>
<evidence type="ECO:0000256" key="1">
    <source>
        <dbReference type="ARBA" id="ARBA00022857"/>
    </source>
</evidence>
<comment type="caution">
    <text evidence="7">The sequence shown here is derived from an EMBL/GenBank/DDBJ whole genome shotgun (WGS) entry which is preliminary data.</text>
</comment>
<keyword evidence="8" id="KW-1185">Reference proteome</keyword>
<evidence type="ECO:0000256" key="3">
    <source>
        <dbReference type="ARBA" id="ARBA00026117"/>
    </source>
</evidence>
<proteinExistence type="predicted"/>
<evidence type="ECO:0000256" key="6">
    <source>
        <dbReference type="SAM" id="Coils"/>
    </source>
</evidence>
<dbReference type="PANTHER" id="PTHR43296">
    <property type="entry name" value="PEROXISOMAL 2,4-DIENOYL-COA REDUCTASE"/>
    <property type="match status" value="1"/>
</dbReference>
<dbReference type="InterPro" id="IPR045017">
    <property type="entry name" value="DECR2-like"/>
</dbReference>
<dbReference type="EC" id="1.3.1.124" evidence="3"/>
<dbReference type="Proteomes" id="UP000023152">
    <property type="component" value="Unassembled WGS sequence"/>
</dbReference>
<dbReference type="GO" id="GO:0008670">
    <property type="term" value="F:2,4-dienoyl-CoA reductase (NADPH) activity"/>
    <property type="evidence" value="ECO:0007669"/>
    <property type="project" value="InterPro"/>
</dbReference>
<comment type="catalytic activity">
    <reaction evidence="5">
        <text>a (2E,4Z)-dienoyl-CoA + NADPH + H(+) = a 4,5-saturated-(3E)-enoyl-CoA + NADP(+)</text>
        <dbReference type="Rhea" id="RHEA:61892"/>
        <dbReference type="ChEBI" id="CHEBI:15378"/>
        <dbReference type="ChEBI" id="CHEBI:57783"/>
        <dbReference type="ChEBI" id="CHEBI:58349"/>
        <dbReference type="ChEBI" id="CHEBI:85099"/>
        <dbReference type="ChEBI" id="CHEBI:85493"/>
        <dbReference type="EC" id="1.3.1.124"/>
    </reaction>
</comment>
<feature type="coiled-coil region" evidence="6">
    <location>
        <begin position="7"/>
        <end position="34"/>
    </location>
</feature>
<dbReference type="PANTHER" id="PTHR43296:SF2">
    <property type="entry name" value="PEROXISOMAL 2,4-DIENOYL-COA REDUCTASE [(3E)-ENOYL-COA-PRODUCING]"/>
    <property type="match status" value="1"/>
</dbReference>
<evidence type="ECO:0000256" key="4">
    <source>
        <dbReference type="ARBA" id="ARBA00048009"/>
    </source>
</evidence>
<evidence type="ECO:0000313" key="7">
    <source>
        <dbReference type="EMBL" id="ETO16634.1"/>
    </source>
</evidence>
<dbReference type="InterPro" id="IPR036291">
    <property type="entry name" value="NAD(P)-bd_dom_sf"/>
</dbReference>
<dbReference type="SUPFAM" id="SSF51735">
    <property type="entry name" value="NAD(P)-binding Rossmann-fold domains"/>
    <property type="match status" value="1"/>
</dbReference>
<name>X6MS16_RETFI</name>
<feature type="non-terminal residue" evidence="7">
    <location>
        <position position="100"/>
    </location>
</feature>
<dbReference type="GO" id="GO:0009062">
    <property type="term" value="P:fatty acid catabolic process"/>
    <property type="evidence" value="ECO:0007669"/>
    <property type="project" value="InterPro"/>
</dbReference>
<dbReference type="Gene3D" id="3.40.50.720">
    <property type="entry name" value="NAD(P)-binding Rossmann-like Domain"/>
    <property type="match status" value="1"/>
</dbReference>
<dbReference type="GO" id="GO:0005777">
    <property type="term" value="C:peroxisome"/>
    <property type="evidence" value="ECO:0007669"/>
    <property type="project" value="TreeGrafter"/>
</dbReference>
<evidence type="ECO:0000256" key="2">
    <source>
        <dbReference type="ARBA" id="ARBA00023002"/>
    </source>
</evidence>
<organism evidence="7 8">
    <name type="scientific">Reticulomyxa filosa</name>
    <dbReference type="NCBI Taxonomy" id="46433"/>
    <lineage>
        <taxon>Eukaryota</taxon>
        <taxon>Sar</taxon>
        <taxon>Rhizaria</taxon>
        <taxon>Retaria</taxon>
        <taxon>Foraminifera</taxon>
        <taxon>Monothalamids</taxon>
        <taxon>Reticulomyxidae</taxon>
        <taxon>Reticulomyxa</taxon>
    </lineage>
</organism>
<keyword evidence="6" id="KW-0175">Coiled coil</keyword>
<keyword evidence="1" id="KW-0521">NADP</keyword>
<dbReference type="AlphaFoldDB" id="X6MS16"/>
<dbReference type="OrthoDB" id="1393670at2759"/>
<evidence type="ECO:0000256" key="5">
    <source>
        <dbReference type="ARBA" id="ARBA00048340"/>
    </source>
</evidence>
<evidence type="ECO:0000313" key="8">
    <source>
        <dbReference type="Proteomes" id="UP000023152"/>
    </source>
</evidence>
<protein>
    <recommendedName>
        <fullName evidence="3">2,4-dienoyl-CoA reductase [(3E)-enoyl-CoA-producing]</fullName>
        <ecNumber evidence="3">1.3.1.124</ecNumber>
    </recommendedName>
</protein>
<accession>X6MS16</accession>
<reference evidence="7 8" key="1">
    <citation type="journal article" date="2013" name="Curr. Biol.">
        <title>The Genome of the Foraminiferan Reticulomyxa filosa.</title>
        <authorList>
            <person name="Glockner G."/>
            <person name="Hulsmann N."/>
            <person name="Schleicher M."/>
            <person name="Noegel A.A."/>
            <person name="Eichinger L."/>
            <person name="Gallinger C."/>
            <person name="Pawlowski J."/>
            <person name="Sierra R."/>
            <person name="Euteneuer U."/>
            <person name="Pillet L."/>
            <person name="Moustafa A."/>
            <person name="Platzer M."/>
            <person name="Groth M."/>
            <person name="Szafranski K."/>
            <person name="Schliwa M."/>
        </authorList>
    </citation>
    <scope>NUCLEOTIDE SEQUENCE [LARGE SCALE GENOMIC DNA]</scope>
</reference>
<keyword evidence="2" id="KW-0560">Oxidoreductase</keyword>
<dbReference type="InterPro" id="IPR002347">
    <property type="entry name" value="SDR_fam"/>
</dbReference>
<dbReference type="Pfam" id="PF00106">
    <property type="entry name" value="adh_short"/>
    <property type="match status" value="1"/>
</dbReference>